<evidence type="ECO:0000313" key="2">
    <source>
        <dbReference type="EMBL" id="TKD09157.1"/>
    </source>
</evidence>
<name>A0A4U1JDY3_9BACT</name>
<keyword evidence="3" id="KW-1185">Reference proteome</keyword>
<gene>
    <name evidence="2" type="ORF">E8A74_12790</name>
</gene>
<evidence type="ECO:0000256" key="1">
    <source>
        <dbReference type="SAM" id="MobiDB-lite"/>
    </source>
</evidence>
<feature type="compositionally biased region" description="Gly residues" evidence="1">
    <location>
        <begin position="1"/>
        <end position="10"/>
    </location>
</feature>
<protein>
    <submittedName>
        <fullName evidence="2">Uncharacterized protein</fullName>
    </submittedName>
</protein>
<organism evidence="2 3">
    <name type="scientific">Polyangium fumosum</name>
    <dbReference type="NCBI Taxonomy" id="889272"/>
    <lineage>
        <taxon>Bacteria</taxon>
        <taxon>Pseudomonadati</taxon>
        <taxon>Myxococcota</taxon>
        <taxon>Polyangia</taxon>
        <taxon>Polyangiales</taxon>
        <taxon>Polyangiaceae</taxon>
        <taxon>Polyangium</taxon>
    </lineage>
</organism>
<dbReference type="Proteomes" id="UP000309215">
    <property type="component" value="Unassembled WGS sequence"/>
</dbReference>
<accession>A0A4U1JDY3</accession>
<comment type="caution">
    <text evidence="2">The sequence shown here is derived from an EMBL/GenBank/DDBJ whole genome shotgun (WGS) entry which is preliminary data.</text>
</comment>
<reference evidence="2 3" key="1">
    <citation type="submission" date="2019-04" db="EMBL/GenBank/DDBJ databases">
        <authorList>
            <person name="Li Y."/>
            <person name="Wang J."/>
        </authorList>
    </citation>
    <scope>NUCLEOTIDE SEQUENCE [LARGE SCALE GENOMIC DNA]</scope>
    <source>
        <strain evidence="2 3">DSM 14668</strain>
    </source>
</reference>
<dbReference type="AlphaFoldDB" id="A0A4U1JDY3"/>
<feature type="region of interest" description="Disordered" evidence="1">
    <location>
        <begin position="1"/>
        <end position="24"/>
    </location>
</feature>
<feature type="region of interest" description="Disordered" evidence="1">
    <location>
        <begin position="43"/>
        <end position="78"/>
    </location>
</feature>
<dbReference type="EMBL" id="SSMQ01000011">
    <property type="protein sequence ID" value="TKD09157.1"/>
    <property type="molecule type" value="Genomic_DNA"/>
</dbReference>
<sequence>MPSGEGQGRGGEGEADATDLGRDRRAFHAKLVRFAGRANIPRAPRSAARARRAAASAARAAAPAGRRAAAPAGVDGCA</sequence>
<proteinExistence type="predicted"/>
<evidence type="ECO:0000313" key="3">
    <source>
        <dbReference type="Proteomes" id="UP000309215"/>
    </source>
</evidence>